<comment type="catalytic activity">
    <reaction evidence="8 9">
        <text>tRNA(Gly) + glycine + ATP = glycyl-tRNA(Gly) + AMP + diphosphate</text>
        <dbReference type="Rhea" id="RHEA:16013"/>
        <dbReference type="Rhea" id="RHEA-COMP:9664"/>
        <dbReference type="Rhea" id="RHEA-COMP:9683"/>
        <dbReference type="ChEBI" id="CHEBI:30616"/>
        <dbReference type="ChEBI" id="CHEBI:33019"/>
        <dbReference type="ChEBI" id="CHEBI:57305"/>
        <dbReference type="ChEBI" id="CHEBI:78442"/>
        <dbReference type="ChEBI" id="CHEBI:78522"/>
        <dbReference type="ChEBI" id="CHEBI:456215"/>
        <dbReference type="EC" id="6.1.1.14"/>
    </reaction>
</comment>
<reference evidence="10 11" key="1">
    <citation type="submission" date="2019-05" db="EMBL/GenBank/DDBJ databases">
        <authorList>
            <consortium name="Pathogen Informatics"/>
        </authorList>
    </citation>
    <scope>NUCLEOTIDE SEQUENCE [LARGE SCALE GENOMIC DNA]</scope>
    <source>
        <strain evidence="10 11">NCTC13032</strain>
    </source>
</reference>
<dbReference type="GO" id="GO:0006426">
    <property type="term" value="P:glycyl-tRNA aminoacylation"/>
    <property type="evidence" value="ECO:0007669"/>
    <property type="project" value="UniProtKB-UniRule"/>
</dbReference>
<keyword evidence="5 9" id="KW-0067">ATP-binding</keyword>
<dbReference type="HAMAP" id="MF_00254">
    <property type="entry name" value="Gly_tRNA_synth_alpha"/>
    <property type="match status" value="1"/>
</dbReference>
<organism evidence="10 11">
    <name type="scientific">Leclercia adecarboxylata</name>
    <dbReference type="NCBI Taxonomy" id="83655"/>
    <lineage>
        <taxon>Bacteria</taxon>
        <taxon>Pseudomonadati</taxon>
        <taxon>Pseudomonadota</taxon>
        <taxon>Gammaproteobacteria</taxon>
        <taxon>Enterobacterales</taxon>
        <taxon>Enterobacteriaceae</taxon>
        <taxon>Leclercia</taxon>
    </lineage>
</organism>
<dbReference type="STRING" id="83655.APT61_21385"/>
<dbReference type="AlphaFoldDB" id="A0A4U9HGM2"/>
<dbReference type="InterPro" id="IPR045864">
    <property type="entry name" value="aa-tRNA-synth_II/BPL/LPL"/>
</dbReference>
<dbReference type="EMBL" id="LR590464">
    <property type="protein sequence ID" value="VTP62216.1"/>
    <property type="molecule type" value="Genomic_DNA"/>
</dbReference>
<keyword evidence="4 9" id="KW-0547">Nucleotide-binding</keyword>
<evidence type="ECO:0000256" key="3">
    <source>
        <dbReference type="ARBA" id="ARBA00022598"/>
    </source>
</evidence>
<evidence type="ECO:0000256" key="8">
    <source>
        <dbReference type="ARBA" id="ARBA00047937"/>
    </source>
</evidence>
<dbReference type="Proteomes" id="UP000310719">
    <property type="component" value="Chromosome"/>
</dbReference>
<evidence type="ECO:0000256" key="9">
    <source>
        <dbReference type="HAMAP-Rule" id="MF_00254"/>
    </source>
</evidence>
<dbReference type="InterPro" id="IPR006194">
    <property type="entry name" value="Gly-tRNA-synth_heterodimer"/>
</dbReference>
<evidence type="ECO:0000313" key="10">
    <source>
        <dbReference type="EMBL" id="VTP62216.1"/>
    </source>
</evidence>
<protein>
    <recommendedName>
        <fullName evidence="9">Glycine--tRNA ligase alpha subunit</fullName>
        <ecNumber evidence="9">6.1.1.14</ecNumber>
    </recommendedName>
    <alternativeName>
        <fullName evidence="9">Glycyl-tRNA synthetase alpha subunit</fullName>
        <shortName evidence="9">GlyRS</shortName>
    </alternativeName>
</protein>
<dbReference type="FunFam" id="3.30.930.10:FF:000006">
    <property type="entry name" value="Glycine--tRNA ligase alpha subunit"/>
    <property type="match status" value="1"/>
</dbReference>
<dbReference type="NCBIfam" id="TIGR00388">
    <property type="entry name" value="glyQ"/>
    <property type="match status" value="1"/>
</dbReference>
<evidence type="ECO:0000256" key="1">
    <source>
        <dbReference type="ARBA" id="ARBA00008226"/>
    </source>
</evidence>
<evidence type="ECO:0000256" key="6">
    <source>
        <dbReference type="ARBA" id="ARBA00022917"/>
    </source>
</evidence>
<dbReference type="GO" id="GO:0004820">
    <property type="term" value="F:glycine-tRNA ligase activity"/>
    <property type="evidence" value="ECO:0007669"/>
    <property type="project" value="UniProtKB-UniRule"/>
</dbReference>
<evidence type="ECO:0000256" key="7">
    <source>
        <dbReference type="ARBA" id="ARBA00023146"/>
    </source>
</evidence>
<gene>
    <name evidence="9 10" type="primary">glyQ</name>
    <name evidence="10" type="ORF">NCTC13032_00223</name>
</gene>
<keyword evidence="7 9" id="KW-0030">Aminoacyl-tRNA synthetase</keyword>
<dbReference type="Pfam" id="PF02091">
    <property type="entry name" value="tRNA-synt_2e"/>
    <property type="match status" value="1"/>
</dbReference>
<dbReference type="Gene3D" id="3.30.930.10">
    <property type="entry name" value="Bira Bifunctional Protein, Domain 2"/>
    <property type="match status" value="1"/>
</dbReference>
<dbReference type="InterPro" id="IPR002310">
    <property type="entry name" value="Gly-tRNA_ligase_asu"/>
</dbReference>
<dbReference type="PROSITE" id="PS50861">
    <property type="entry name" value="AA_TRNA_LIGASE_II_GLYAB"/>
    <property type="match status" value="1"/>
</dbReference>
<dbReference type="PRINTS" id="PR01044">
    <property type="entry name" value="TRNASYNTHGA"/>
</dbReference>
<dbReference type="PANTHER" id="PTHR30075">
    <property type="entry name" value="GLYCYL-TRNA SYNTHETASE"/>
    <property type="match status" value="1"/>
</dbReference>
<evidence type="ECO:0000256" key="4">
    <source>
        <dbReference type="ARBA" id="ARBA00022741"/>
    </source>
</evidence>
<name>A0A4U9HGM2_9ENTR</name>
<dbReference type="EC" id="6.1.1.14" evidence="9"/>
<proteinExistence type="inferred from homology"/>
<dbReference type="PANTHER" id="PTHR30075:SF2">
    <property type="entry name" value="GLYCINE--TRNA LIGASE, CHLOROPLASTIC_MITOCHONDRIAL 2"/>
    <property type="match status" value="1"/>
</dbReference>
<dbReference type="NCBIfam" id="NF006827">
    <property type="entry name" value="PRK09348.1"/>
    <property type="match status" value="1"/>
</dbReference>
<evidence type="ECO:0000313" key="11">
    <source>
        <dbReference type="Proteomes" id="UP000310719"/>
    </source>
</evidence>
<comment type="subcellular location">
    <subcellularLocation>
        <location evidence="9">Cytoplasm</location>
    </subcellularLocation>
</comment>
<keyword evidence="3 9" id="KW-0436">Ligase</keyword>
<comment type="similarity">
    <text evidence="1 9">Belongs to the class-II aminoacyl-tRNA synthetase family.</text>
</comment>
<evidence type="ECO:0000256" key="2">
    <source>
        <dbReference type="ARBA" id="ARBA00011209"/>
    </source>
</evidence>
<comment type="subunit">
    <text evidence="2 9">Tetramer of two alpha and two beta subunits.</text>
</comment>
<dbReference type="GO" id="GO:0005829">
    <property type="term" value="C:cytosol"/>
    <property type="evidence" value="ECO:0007669"/>
    <property type="project" value="TreeGrafter"/>
</dbReference>
<keyword evidence="9" id="KW-0963">Cytoplasm</keyword>
<sequence length="316" mass="35822">MSWLRLECVVSYAYFPIFPKQPRFVLYILHPTGILIPSIQNHTYPARNTMQKFDTKTFQGLILTLQDYWARQGCTIVQPLDMEVGAGTSHPMTSLRALGPEPMATAYVQPSRRPTDGRYGENPNRLQHYYQFQVVIKPSPDNIQELYLGSLKELGMDPTIHDIRFVEDNWENPTLGAWGLGWEVWLNGMEVTQFTYFQQVGGLECKPITGEITYGLERLAMYIQGVDSVYDLVWSDGPLGKTTYGDVFHQNEVEQSTYNFEYADVDFLFHLLRAVRERSPAAAGAGDSAAAASLRAYSEGRPQLQPAGRPQSHLRD</sequence>
<evidence type="ECO:0000256" key="5">
    <source>
        <dbReference type="ARBA" id="ARBA00022840"/>
    </source>
</evidence>
<keyword evidence="6 9" id="KW-0648">Protein biosynthesis</keyword>
<dbReference type="GO" id="GO:0005524">
    <property type="term" value="F:ATP binding"/>
    <property type="evidence" value="ECO:0007669"/>
    <property type="project" value="UniProtKB-UniRule"/>
</dbReference>
<dbReference type="SUPFAM" id="SSF55681">
    <property type="entry name" value="Class II aaRS and biotin synthetases"/>
    <property type="match status" value="1"/>
</dbReference>
<accession>A0A4U9HGM2</accession>